<feature type="region of interest" description="Disordered" evidence="2">
    <location>
        <begin position="1"/>
        <end position="23"/>
    </location>
</feature>
<proteinExistence type="predicted"/>
<dbReference type="STRING" id="312017.Q23D44"/>
<accession>Q23D44</accession>
<feature type="region of interest" description="Disordered" evidence="2">
    <location>
        <begin position="185"/>
        <end position="247"/>
    </location>
</feature>
<dbReference type="HOGENOM" id="CLU_294334_0_0_1"/>
<feature type="coiled-coil region" evidence="1">
    <location>
        <begin position="53"/>
        <end position="83"/>
    </location>
</feature>
<dbReference type="AlphaFoldDB" id="Q23D44"/>
<dbReference type="RefSeq" id="XP_001014842.2">
    <property type="nucleotide sequence ID" value="XM_001014842.2"/>
</dbReference>
<feature type="compositionally biased region" description="Basic residues" evidence="2">
    <location>
        <begin position="506"/>
        <end position="517"/>
    </location>
</feature>
<protein>
    <submittedName>
        <fullName evidence="3">Uncharacterized protein</fullName>
    </submittedName>
</protein>
<evidence type="ECO:0000256" key="1">
    <source>
        <dbReference type="SAM" id="Coils"/>
    </source>
</evidence>
<dbReference type="KEGG" id="tet:TTHERM_00049470"/>
<dbReference type="EMBL" id="GG662712">
    <property type="protein sequence ID" value="EAR94332.2"/>
    <property type="molecule type" value="Genomic_DNA"/>
</dbReference>
<evidence type="ECO:0000256" key="2">
    <source>
        <dbReference type="SAM" id="MobiDB-lite"/>
    </source>
</evidence>
<keyword evidence="4" id="KW-1185">Reference proteome</keyword>
<name>Q23D44_TETTS</name>
<feature type="compositionally biased region" description="Low complexity" evidence="2">
    <location>
        <begin position="474"/>
        <end position="484"/>
    </location>
</feature>
<dbReference type="GeneID" id="7830991"/>
<dbReference type="eggNOG" id="ENOG502SXTZ">
    <property type="taxonomic scope" value="Eukaryota"/>
</dbReference>
<feature type="region of interest" description="Disordered" evidence="2">
    <location>
        <begin position="143"/>
        <end position="166"/>
    </location>
</feature>
<organism evidence="3 4">
    <name type="scientific">Tetrahymena thermophila (strain SB210)</name>
    <dbReference type="NCBI Taxonomy" id="312017"/>
    <lineage>
        <taxon>Eukaryota</taxon>
        <taxon>Sar</taxon>
        <taxon>Alveolata</taxon>
        <taxon>Ciliophora</taxon>
        <taxon>Intramacronucleata</taxon>
        <taxon>Oligohymenophorea</taxon>
        <taxon>Hymenostomatida</taxon>
        <taxon>Tetrahymenina</taxon>
        <taxon>Tetrahymenidae</taxon>
        <taxon>Tetrahymena</taxon>
    </lineage>
</organism>
<dbReference type="Proteomes" id="UP000009168">
    <property type="component" value="Unassembled WGS sequence"/>
</dbReference>
<feature type="compositionally biased region" description="Low complexity" evidence="2">
    <location>
        <begin position="397"/>
        <end position="406"/>
    </location>
</feature>
<evidence type="ECO:0000313" key="4">
    <source>
        <dbReference type="Proteomes" id="UP000009168"/>
    </source>
</evidence>
<keyword evidence="1" id="KW-0175">Coiled coil</keyword>
<sequence length="517" mass="61382">MSESEVQDKKAKRKKQQPRFTSVKKEELDQFLKDVNEYKQILKSIGMYDLCQNWKQKRNMERIEQKKERMKLKMKKLKDKQQVNEIYYKLQKNQEMLSQALGVHDDETVEEQDQSEQLEVPTYYQEYNKAYQNQQTLSEIEEEDLQQQASLQLQNEDDSRRNKSLQSDQRLIQDELLLDNTQSFQKAGDEDDDQEKINNSRFLNKNEKILNQDSIEKKRQQSKKKANLISKSLKKHQFRSQENSEVGDIEQLQNEQNQALQDLDGYIQPKQNNLRKTSISYSDSNDDQRQNNLKQQIYIKSDDESVVRETDHEQFTDQFIYNTNPSMDIEIMYQSSSNKQSQSQTQSNDQQLHQNYKFPPEDSKPKIQSQKNKNNNKKSQNKYSEEDISSESYNLPIQSKKSSQIQKQKFINNTDYSDDIQNLSQDSAAILKSQRSYNQNDFQEKNSTQLKKQVEKQKPIKNYIELNEDDNDDNLMQLDNSDQQTSSYVYIQDSNKNNEKQNKSNKTVKNKKIKKKK</sequence>
<gene>
    <name evidence="3" type="ORF">TTHERM_00049470</name>
</gene>
<feature type="region of interest" description="Disordered" evidence="2">
    <location>
        <begin position="464"/>
        <end position="517"/>
    </location>
</feature>
<evidence type="ECO:0000313" key="3">
    <source>
        <dbReference type="EMBL" id="EAR94332.2"/>
    </source>
</evidence>
<feature type="compositionally biased region" description="Basic and acidic residues" evidence="2">
    <location>
        <begin position="204"/>
        <end position="219"/>
    </location>
</feature>
<feature type="region of interest" description="Disordered" evidence="2">
    <location>
        <begin position="334"/>
        <end position="406"/>
    </location>
</feature>
<dbReference type="InParanoid" id="Q23D44"/>
<reference evidence="4" key="1">
    <citation type="journal article" date="2006" name="PLoS Biol.">
        <title>Macronuclear genome sequence of the ciliate Tetrahymena thermophila, a model eukaryote.</title>
        <authorList>
            <person name="Eisen J.A."/>
            <person name="Coyne R.S."/>
            <person name="Wu M."/>
            <person name="Wu D."/>
            <person name="Thiagarajan M."/>
            <person name="Wortman J.R."/>
            <person name="Badger J.H."/>
            <person name="Ren Q."/>
            <person name="Amedeo P."/>
            <person name="Jones K.M."/>
            <person name="Tallon L.J."/>
            <person name="Delcher A.L."/>
            <person name="Salzberg S.L."/>
            <person name="Silva J.C."/>
            <person name="Haas B.J."/>
            <person name="Majoros W.H."/>
            <person name="Farzad M."/>
            <person name="Carlton J.M."/>
            <person name="Smith R.K. Jr."/>
            <person name="Garg J."/>
            <person name="Pearlman R.E."/>
            <person name="Karrer K.M."/>
            <person name="Sun L."/>
            <person name="Manning G."/>
            <person name="Elde N.C."/>
            <person name="Turkewitz A.P."/>
            <person name="Asai D.J."/>
            <person name="Wilkes D.E."/>
            <person name="Wang Y."/>
            <person name="Cai H."/>
            <person name="Collins K."/>
            <person name="Stewart B.A."/>
            <person name="Lee S.R."/>
            <person name="Wilamowska K."/>
            <person name="Weinberg Z."/>
            <person name="Ruzzo W.L."/>
            <person name="Wloga D."/>
            <person name="Gaertig J."/>
            <person name="Frankel J."/>
            <person name="Tsao C.-C."/>
            <person name="Gorovsky M.A."/>
            <person name="Keeling P.J."/>
            <person name="Waller R.F."/>
            <person name="Patron N.J."/>
            <person name="Cherry J.M."/>
            <person name="Stover N.A."/>
            <person name="Krieger C.J."/>
            <person name="del Toro C."/>
            <person name="Ryder H.F."/>
            <person name="Williamson S.C."/>
            <person name="Barbeau R.A."/>
            <person name="Hamilton E.P."/>
            <person name="Orias E."/>
        </authorList>
    </citation>
    <scope>NUCLEOTIDE SEQUENCE [LARGE SCALE GENOMIC DNA]</scope>
    <source>
        <strain evidence="4">SB210</strain>
    </source>
</reference>
<feature type="compositionally biased region" description="Low complexity" evidence="2">
    <location>
        <begin position="334"/>
        <end position="355"/>
    </location>
</feature>
<feature type="compositionally biased region" description="Basic residues" evidence="2">
    <location>
        <begin position="220"/>
        <end position="238"/>
    </location>
</feature>